<dbReference type="FunFam" id="1.10.150.900:FF:000003">
    <property type="entry name" value="N-fatty-acyl-amino acid synthase/hydrolase PM20D1"/>
    <property type="match status" value="1"/>
</dbReference>
<evidence type="ECO:0000256" key="20">
    <source>
        <dbReference type="ARBA" id="ARBA00048597"/>
    </source>
</evidence>
<dbReference type="GO" id="GO:0008233">
    <property type="term" value="F:peptidase activity"/>
    <property type="evidence" value="ECO:0007669"/>
    <property type="project" value="UniProtKB-KW"/>
</dbReference>
<dbReference type="PANTHER" id="PTHR45962">
    <property type="entry name" value="N-FATTY-ACYL-AMINO ACID SYNTHASE/HYDROLASE PM20D1"/>
    <property type="match status" value="1"/>
</dbReference>
<feature type="binding site" evidence="30">
    <location>
        <position position="208"/>
    </location>
    <ligand>
        <name>Zn(2+)</name>
        <dbReference type="ChEBI" id="CHEBI:29105"/>
        <label>2</label>
    </ligand>
</feature>
<feature type="binding site" evidence="30">
    <location>
        <position position="480"/>
    </location>
    <ligand>
        <name>Zn(2+)</name>
        <dbReference type="ChEBI" id="CHEBI:29105"/>
        <label>2</label>
    </ligand>
</feature>
<comment type="catalytic activity">
    <reaction evidence="18">
        <text>N-(5Z,8Z,11Z,14Z)-eicosatetraenoyl-glycine + H2O = (5Z,8Z,11Z,14Z)-eicosatetraenoate + glycine</text>
        <dbReference type="Rhea" id="RHEA:64108"/>
        <dbReference type="ChEBI" id="CHEBI:15377"/>
        <dbReference type="ChEBI" id="CHEBI:32395"/>
        <dbReference type="ChEBI" id="CHEBI:57305"/>
        <dbReference type="ChEBI" id="CHEBI:59002"/>
    </reaction>
    <physiologicalReaction direction="left-to-right" evidence="18">
        <dbReference type="Rhea" id="RHEA:64109"/>
    </physiologicalReaction>
    <physiologicalReaction direction="right-to-left" evidence="18">
        <dbReference type="Rhea" id="RHEA:64110"/>
    </physiologicalReaction>
</comment>
<dbReference type="GO" id="GO:0004046">
    <property type="term" value="F:aminoacylase activity"/>
    <property type="evidence" value="ECO:0007669"/>
    <property type="project" value="UniProtKB-EC"/>
</dbReference>
<dbReference type="GeneTree" id="ENSGT00940000156659"/>
<evidence type="ECO:0000256" key="12">
    <source>
        <dbReference type="ARBA" id="ARBA00047723"/>
    </source>
</evidence>
<reference evidence="32" key="1">
    <citation type="submission" date="2025-08" db="UniProtKB">
        <authorList>
            <consortium name="Ensembl"/>
        </authorList>
    </citation>
    <scope>IDENTIFICATION</scope>
</reference>
<dbReference type="SUPFAM" id="SSF53187">
    <property type="entry name" value="Zn-dependent exopeptidases"/>
    <property type="match status" value="1"/>
</dbReference>
<evidence type="ECO:0000256" key="6">
    <source>
        <dbReference type="ARBA" id="ARBA00022833"/>
    </source>
</evidence>
<comment type="catalytic activity">
    <reaction evidence="25">
        <text>L-phenylalanine + (9Z)-octadecenoate = N-(9Z-octadecenoyl)-L-phenylalanine + H2O</text>
        <dbReference type="Rhea" id="RHEA:51300"/>
        <dbReference type="ChEBI" id="CHEBI:15377"/>
        <dbReference type="ChEBI" id="CHEBI:30823"/>
        <dbReference type="ChEBI" id="CHEBI:58095"/>
        <dbReference type="ChEBI" id="CHEBI:134020"/>
    </reaction>
    <physiologicalReaction direction="left-to-right" evidence="25">
        <dbReference type="Rhea" id="RHEA:51301"/>
    </physiologicalReaction>
    <physiologicalReaction direction="right-to-left" evidence="25">
        <dbReference type="Rhea" id="RHEA:51302"/>
    </physiologicalReaction>
</comment>
<feature type="binding site" evidence="30">
    <location>
        <position position="140"/>
    </location>
    <ligand>
        <name>Zn(2+)</name>
        <dbReference type="ChEBI" id="CHEBI:29105"/>
        <label>1</label>
    </ligand>
</feature>
<evidence type="ECO:0000256" key="2">
    <source>
        <dbReference type="ARBA" id="ARBA00006247"/>
    </source>
</evidence>
<feature type="active site" evidence="29">
    <location>
        <position position="142"/>
    </location>
</feature>
<comment type="catalytic activity">
    <reaction evidence="11">
        <text>N-(4Z,7Z,10Z,13Z,16Z,19Z-docosahexaenoyl)-L-phenylalanine + H2O = (4Z,7Z,10Z,13Z,16Z,19Z)-docosahexaenoate + L-phenylalanine</text>
        <dbReference type="Rhea" id="RHEA:64132"/>
        <dbReference type="ChEBI" id="CHEBI:15377"/>
        <dbReference type="ChEBI" id="CHEBI:58095"/>
        <dbReference type="ChEBI" id="CHEBI:77016"/>
        <dbReference type="ChEBI" id="CHEBI:149701"/>
    </reaction>
    <physiologicalReaction direction="left-to-right" evidence="11">
        <dbReference type="Rhea" id="RHEA:64133"/>
    </physiologicalReaction>
</comment>
<dbReference type="InterPro" id="IPR036264">
    <property type="entry name" value="Bact_exopeptidase_dim_dom"/>
</dbReference>
<evidence type="ECO:0000256" key="5">
    <source>
        <dbReference type="ARBA" id="ARBA00022801"/>
    </source>
</evidence>
<dbReference type="GeneID" id="108232059"/>
<comment type="catalytic activity">
    <reaction evidence="27">
        <text>N-(9Z-octadecenoyl)-L-lysine + H2O = L-lysine + (9Z)-octadecenoate</text>
        <dbReference type="Rhea" id="RHEA:64192"/>
        <dbReference type="ChEBI" id="CHEBI:15377"/>
        <dbReference type="ChEBI" id="CHEBI:30823"/>
        <dbReference type="ChEBI" id="CHEBI:32551"/>
        <dbReference type="ChEBI" id="CHEBI:149731"/>
    </reaction>
    <physiologicalReaction direction="left-to-right" evidence="27">
        <dbReference type="Rhea" id="RHEA:64193"/>
    </physiologicalReaction>
</comment>
<evidence type="ECO:0000256" key="22">
    <source>
        <dbReference type="ARBA" id="ARBA00048822"/>
    </source>
</evidence>
<evidence type="ECO:0000313" key="32">
    <source>
        <dbReference type="Ensembl" id="ENSKMAP00000010601.1"/>
    </source>
</evidence>
<evidence type="ECO:0000256" key="8">
    <source>
        <dbReference type="ARBA" id="ARBA00034698"/>
    </source>
</evidence>
<dbReference type="GO" id="GO:0046872">
    <property type="term" value="F:metal ion binding"/>
    <property type="evidence" value="ECO:0007669"/>
    <property type="project" value="UniProtKB-KW"/>
</dbReference>
<evidence type="ECO:0000256" key="1">
    <source>
        <dbReference type="ARBA" id="ARBA00004872"/>
    </source>
</evidence>
<comment type="catalytic activity">
    <reaction evidence="12">
        <text>N-octadecanoyl-L-phenylalanine + H2O = octadecanoate + L-phenylalanine</text>
        <dbReference type="Rhea" id="RHEA:64128"/>
        <dbReference type="ChEBI" id="CHEBI:15377"/>
        <dbReference type="ChEBI" id="CHEBI:25629"/>
        <dbReference type="ChEBI" id="CHEBI:58095"/>
        <dbReference type="ChEBI" id="CHEBI:149700"/>
    </reaction>
    <physiologicalReaction direction="left-to-right" evidence="12">
        <dbReference type="Rhea" id="RHEA:64129"/>
    </physiologicalReaction>
</comment>
<evidence type="ECO:0000256" key="25">
    <source>
        <dbReference type="ARBA" id="ARBA00048879"/>
    </source>
</evidence>
<evidence type="ECO:0000256" key="19">
    <source>
        <dbReference type="ARBA" id="ARBA00048579"/>
    </source>
</evidence>
<feature type="binding site" evidence="30">
    <location>
        <position position="173"/>
    </location>
    <ligand>
        <name>Zn(2+)</name>
        <dbReference type="ChEBI" id="CHEBI:29105"/>
        <label>2</label>
    </ligand>
</feature>
<dbReference type="PANTHER" id="PTHR45962:SF1">
    <property type="entry name" value="N-FATTY-ACYL-AMINO ACID SYNTHASE_HYDROLASE PM20D1"/>
    <property type="match status" value="1"/>
</dbReference>
<comment type="pathway">
    <text evidence="1">Lipid metabolism; fatty acid metabolism.</text>
</comment>
<evidence type="ECO:0000256" key="3">
    <source>
        <dbReference type="ARBA" id="ARBA00022670"/>
    </source>
</evidence>
<reference evidence="32" key="2">
    <citation type="submission" date="2025-09" db="UniProtKB">
        <authorList>
            <consortium name="Ensembl"/>
        </authorList>
    </citation>
    <scope>IDENTIFICATION</scope>
</reference>
<organism evidence="32 33">
    <name type="scientific">Kryptolebias marmoratus</name>
    <name type="common">Mangrove killifish</name>
    <name type="synonym">Rivulus marmoratus</name>
    <dbReference type="NCBI Taxonomy" id="37003"/>
    <lineage>
        <taxon>Eukaryota</taxon>
        <taxon>Metazoa</taxon>
        <taxon>Chordata</taxon>
        <taxon>Craniata</taxon>
        <taxon>Vertebrata</taxon>
        <taxon>Euteleostomi</taxon>
        <taxon>Actinopterygii</taxon>
        <taxon>Neopterygii</taxon>
        <taxon>Teleostei</taxon>
        <taxon>Neoteleostei</taxon>
        <taxon>Acanthomorphata</taxon>
        <taxon>Ovalentaria</taxon>
        <taxon>Atherinomorphae</taxon>
        <taxon>Cyprinodontiformes</taxon>
        <taxon>Rivulidae</taxon>
        <taxon>Kryptolebias</taxon>
    </lineage>
</organism>
<evidence type="ECO:0000256" key="30">
    <source>
        <dbReference type="PIRSR" id="PIRSR036696-2"/>
    </source>
</evidence>
<evidence type="ECO:0000256" key="16">
    <source>
        <dbReference type="ARBA" id="ARBA00048145"/>
    </source>
</evidence>
<dbReference type="CDD" id="cd05674">
    <property type="entry name" value="M20_yscS"/>
    <property type="match status" value="1"/>
</dbReference>
<sequence length="520" mass="57993">MTESRFKLVKLVKVLAGSLLLAVLALFTVASIRTLSLDVNVGLQLADWEKTNNLSLVINQQQREELLARFKEAIRIPTVSFSENESNTTALREFDAFLRKAFPTVFSSSLVRHEVVANYSHLFRVQGSQPDLVPYMLLAHIDVVPAAESDGWEAPPFSAKEINGFIYGRGTIDDKYAVMGILQALEYLLLKGYAPRRAFYIGLGHDEEVRGFNGAMNIVRLLKQRGVKLSFVLDEGLGILDGVIDGLEGPAALIGLSEKGSAIVKLSVSMAPGHASIPPRESSIGILASAVKRLEENPMPRLFGYGPERETFEHLAHKFKLPMKFVFSNLWLFSPVLSRLLERRPDSNAFVRTTTAVTMFNAGVKVNVLPSLAEAYVNLRIHSAQTLKEILELIQETVGDPRVKIELIHGFDPLPVSSADERSFGFQIIKKTVLDMFPAVTVAPGICIGNTDSRHFKDLTSDIYRFAPVWFKPGDSQRFHGINERISKKNYEEIVSFFFNLIQNCDIQKLPEPHSSVHEL</sequence>
<comment type="catalytic activity">
    <reaction evidence="23">
        <text>N-(9Z-octadecenoyl)-L-leucine + H2O = L-leucine + (9Z)-octadecenoate</text>
        <dbReference type="Rhea" id="RHEA:51360"/>
        <dbReference type="ChEBI" id="CHEBI:15377"/>
        <dbReference type="ChEBI" id="CHEBI:30823"/>
        <dbReference type="ChEBI" id="CHEBI:57427"/>
        <dbReference type="ChEBI" id="CHEBI:134035"/>
    </reaction>
    <physiologicalReaction direction="left-to-right" evidence="23">
        <dbReference type="Rhea" id="RHEA:51361"/>
    </physiologicalReaction>
    <physiologicalReaction direction="right-to-left" evidence="23">
        <dbReference type="Rhea" id="RHEA:51362"/>
    </physiologicalReaction>
</comment>
<comment type="pathway">
    <text evidence="8">Amino-acid metabolism.</text>
</comment>
<feature type="domain" description="Peptidase M20 dimerisation" evidence="31">
    <location>
        <begin position="257"/>
        <end position="400"/>
    </location>
</feature>
<evidence type="ECO:0000256" key="18">
    <source>
        <dbReference type="ARBA" id="ARBA00048402"/>
    </source>
</evidence>
<evidence type="ECO:0000313" key="33">
    <source>
        <dbReference type="Proteomes" id="UP000264800"/>
    </source>
</evidence>
<dbReference type="Proteomes" id="UP000264800">
    <property type="component" value="Unplaced"/>
</dbReference>
<protein>
    <submittedName>
        <fullName evidence="32">Peptidase M20 domain containing 1, tandem duplicate 2</fullName>
    </submittedName>
</protein>
<feature type="binding site" evidence="30">
    <location>
        <position position="173"/>
    </location>
    <ligand>
        <name>Zn(2+)</name>
        <dbReference type="ChEBI" id="CHEBI:29105"/>
        <label>1</label>
    </ligand>
</feature>
<dbReference type="GO" id="GO:1990845">
    <property type="term" value="P:adaptive thermogenesis"/>
    <property type="evidence" value="ECO:0007669"/>
    <property type="project" value="UniProtKB-ARBA"/>
</dbReference>
<evidence type="ECO:0000256" key="28">
    <source>
        <dbReference type="ARBA" id="ARBA00060529"/>
    </source>
</evidence>
<dbReference type="Gene3D" id="3.40.630.10">
    <property type="entry name" value="Zn peptidases"/>
    <property type="match status" value="1"/>
</dbReference>
<evidence type="ECO:0000256" key="17">
    <source>
        <dbReference type="ARBA" id="ARBA00048380"/>
    </source>
</evidence>
<comment type="catalytic activity">
    <reaction evidence="20">
        <text>N-(9Z-octadecenoyl)-L-serine + H2O = L-serine + (9Z)-octadecenoate</text>
        <dbReference type="Rhea" id="RHEA:51352"/>
        <dbReference type="ChEBI" id="CHEBI:15377"/>
        <dbReference type="ChEBI" id="CHEBI:30823"/>
        <dbReference type="ChEBI" id="CHEBI:33384"/>
        <dbReference type="ChEBI" id="CHEBI:134031"/>
    </reaction>
    <physiologicalReaction direction="left-to-right" evidence="20">
        <dbReference type="Rhea" id="RHEA:51353"/>
    </physiologicalReaction>
</comment>
<dbReference type="FunFam" id="3.40.630.10:FF:000027">
    <property type="entry name" value="N-fatty-acyl-amino acid synthase/hydrolase PM20D1"/>
    <property type="match status" value="1"/>
</dbReference>
<dbReference type="STRING" id="37003.ENSKMAP00000010601"/>
<dbReference type="GO" id="GO:0043604">
    <property type="term" value="P:amide biosynthetic process"/>
    <property type="evidence" value="ECO:0007669"/>
    <property type="project" value="UniProtKB-ARBA"/>
</dbReference>
<dbReference type="Gene3D" id="1.10.150.900">
    <property type="match status" value="1"/>
</dbReference>
<name>A0A3Q3A2U2_KRYMA</name>
<comment type="catalytic activity">
    <reaction evidence="21">
        <text>N-(9Z-octadecenoyl)-L-glutamine + H2O = L-glutamine + (9Z)-octadecenoate</text>
        <dbReference type="Rhea" id="RHEA:51356"/>
        <dbReference type="ChEBI" id="CHEBI:15377"/>
        <dbReference type="ChEBI" id="CHEBI:30823"/>
        <dbReference type="ChEBI" id="CHEBI:58359"/>
        <dbReference type="ChEBI" id="CHEBI:134033"/>
    </reaction>
    <physiologicalReaction direction="left-to-right" evidence="21">
        <dbReference type="Rhea" id="RHEA:51357"/>
    </physiologicalReaction>
</comment>
<evidence type="ECO:0000256" key="7">
    <source>
        <dbReference type="ARBA" id="ARBA00023239"/>
    </source>
</evidence>
<dbReference type="CTD" id="768158"/>
<comment type="catalytic activity">
    <reaction evidence="19">
        <text>an N-acyl-L-amino acid + H2O = an L-alpha-amino acid + a carboxylate</text>
        <dbReference type="Rhea" id="RHEA:15565"/>
        <dbReference type="ChEBI" id="CHEBI:15377"/>
        <dbReference type="ChEBI" id="CHEBI:29067"/>
        <dbReference type="ChEBI" id="CHEBI:59869"/>
        <dbReference type="ChEBI" id="CHEBI:59874"/>
        <dbReference type="EC" id="3.5.1.14"/>
    </reaction>
    <physiologicalReaction direction="left-to-right" evidence="19">
        <dbReference type="Rhea" id="RHEA:15566"/>
    </physiologicalReaction>
    <physiologicalReaction direction="right-to-left" evidence="19">
        <dbReference type="Rhea" id="RHEA:15567"/>
    </physiologicalReaction>
</comment>
<comment type="catalytic activity">
    <reaction evidence="26">
        <text>N-(5Z,8Z,11Z,14Z-eicosatetraenoyl)-L-serine + H2O = (5Z,8Z,11Z,14Z)-eicosatetraenoate + L-serine</text>
        <dbReference type="Rhea" id="RHEA:64116"/>
        <dbReference type="ChEBI" id="CHEBI:15377"/>
        <dbReference type="ChEBI" id="CHEBI:32395"/>
        <dbReference type="ChEBI" id="CHEBI:33384"/>
        <dbReference type="ChEBI" id="CHEBI:149697"/>
    </reaction>
    <physiologicalReaction direction="left-to-right" evidence="26">
        <dbReference type="Rhea" id="RHEA:64117"/>
    </physiologicalReaction>
    <physiologicalReaction direction="right-to-left" evidence="26">
        <dbReference type="Rhea" id="RHEA:64118"/>
    </physiologicalReaction>
</comment>
<keyword evidence="4 30" id="KW-0479">Metal-binding</keyword>
<dbReference type="GO" id="GO:0006508">
    <property type="term" value="P:proteolysis"/>
    <property type="evidence" value="ECO:0007669"/>
    <property type="project" value="UniProtKB-KW"/>
</dbReference>
<comment type="cofactor">
    <cofactor evidence="30">
        <name>Zn(2+)</name>
        <dbReference type="ChEBI" id="CHEBI:29105"/>
    </cofactor>
    <text evidence="30">Binds 2 Zn(2+) ions per subunit.</text>
</comment>
<comment type="catalytic activity">
    <reaction evidence="14">
        <text>(5Z,8Z,11Z,14Z)-eicosatetraenoate + L-phenylalanine = N-(5Z,8Z,11Z,14Z-eicosatetraenoyl)-L-phenylalanine + H2O</text>
        <dbReference type="Rhea" id="RHEA:51312"/>
        <dbReference type="ChEBI" id="CHEBI:15377"/>
        <dbReference type="ChEBI" id="CHEBI:32395"/>
        <dbReference type="ChEBI" id="CHEBI:58095"/>
        <dbReference type="ChEBI" id="CHEBI:134022"/>
    </reaction>
    <physiologicalReaction direction="left-to-right" evidence="14">
        <dbReference type="Rhea" id="RHEA:51313"/>
    </physiologicalReaction>
    <physiologicalReaction direction="right-to-left" evidence="14">
        <dbReference type="Rhea" id="RHEA:51314"/>
    </physiologicalReaction>
</comment>
<evidence type="ECO:0000256" key="9">
    <source>
        <dbReference type="ARBA" id="ARBA00046147"/>
    </source>
</evidence>
<evidence type="ECO:0000256" key="4">
    <source>
        <dbReference type="ARBA" id="ARBA00022723"/>
    </source>
</evidence>
<dbReference type="GO" id="GO:0043605">
    <property type="term" value="P:amide catabolic process"/>
    <property type="evidence" value="ECO:0007669"/>
    <property type="project" value="TreeGrafter"/>
</dbReference>
<dbReference type="GO" id="GO:0005576">
    <property type="term" value="C:extracellular region"/>
    <property type="evidence" value="ECO:0007669"/>
    <property type="project" value="UniProtKB-ARBA"/>
</dbReference>
<evidence type="ECO:0000256" key="13">
    <source>
        <dbReference type="ARBA" id="ARBA00047866"/>
    </source>
</evidence>
<comment type="similarity">
    <text evidence="2">Belongs to the peptidase M20A family.</text>
</comment>
<dbReference type="Pfam" id="PF01546">
    <property type="entry name" value="Peptidase_M20"/>
    <property type="match status" value="1"/>
</dbReference>
<keyword evidence="33" id="KW-1185">Reference proteome</keyword>
<evidence type="ECO:0000256" key="27">
    <source>
        <dbReference type="ARBA" id="ARBA00049457"/>
    </source>
</evidence>
<dbReference type="InterPro" id="IPR011650">
    <property type="entry name" value="Peptidase_M20_dimer"/>
</dbReference>
<keyword evidence="5" id="KW-0378">Hydrolase</keyword>
<comment type="catalytic activity">
    <reaction evidence="17">
        <text>N-(9Z-octadecenoyl)-L-asparagine + H2O = L-asparagine + (9Z)-octadecenoate</text>
        <dbReference type="Rhea" id="RHEA:64136"/>
        <dbReference type="ChEBI" id="CHEBI:15377"/>
        <dbReference type="ChEBI" id="CHEBI:30823"/>
        <dbReference type="ChEBI" id="CHEBI:58048"/>
        <dbReference type="ChEBI" id="CHEBI:149730"/>
    </reaction>
    <physiologicalReaction direction="left-to-right" evidence="17">
        <dbReference type="Rhea" id="RHEA:64137"/>
    </physiologicalReaction>
</comment>
<comment type="catalytic activity">
    <reaction evidence="16">
        <text>N-(9Z-octadecenoyl)-L-methionine + H2O = (9Z)-octadecenoate + L-methionine</text>
        <dbReference type="Rhea" id="RHEA:64144"/>
        <dbReference type="ChEBI" id="CHEBI:15377"/>
        <dbReference type="ChEBI" id="CHEBI:30823"/>
        <dbReference type="ChEBI" id="CHEBI:57844"/>
        <dbReference type="ChEBI" id="CHEBI:149732"/>
    </reaction>
    <physiologicalReaction direction="left-to-right" evidence="16">
        <dbReference type="Rhea" id="RHEA:64145"/>
    </physiologicalReaction>
</comment>
<evidence type="ECO:0000256" key="11">
    <source>
        <dbReference type="ARBA" id="ARBA00047567"/>
    </source>
</evidence>
<dbReference type="InterPro" id="IPR047177">
    <property type="entry name" value="Pept_M20A"/>
</dbReference>
<comment type="catalytic activity">
    <reaction evidence="15">
        <text>N-hexadecanoyl-L-phenylalanine + H2O = hexadecanoate + L-phenylalanine</text>
        <dbReference type="Rhea" id="RHEA:64124"/>
        <dbReference type="ChEBI" id="CHEBI:7896"/>
        <dbReference type="ChEBI" id="CHEBI:15377"/>
        <dbReference type="ChEBI" id="CHEBI:58095"/>
        <dbReference type="ChEBI" id="CHEBI:149699"/>
    </reaction>
    <physiologicalReaction direction="left-to-right" evidence="15">
        <dbReference type="Rhea" id="RHEA:64125"/>
    </physiologicalReaction>
</comment>
<evidence type="ECO:0000256" key="15">
    <source>
        <dbReference type="ARBA" id="ARBA00047879"/>
    </source>
</evidence>
<accession>A0A3Q3A2U2</accession>
<evidence type="ECO:0000259" key="31">
    <source>
        <dbReference type="Pfam" id="PF07687"/>
    </source>
</evidence>
<keyword evidence="7" id="KW-0456">Lyase</keyword>
<proteinExistence type="inferred from homology"/>
<comment type="catalytic activity">
    <reaction evidence="13">
        <text>N-(9Z-octadecenoyl)-L-tyrosine + H2O = L-tyrosine + (9Z)-octadecenoate</text>
        <dbReference type="Rhea" id="RHEA:64184"/>
        <dbReference type="ChEBI" id="CHEBI:15377"/>
        <dbReference type="ChEBI" id="CHEBI:30823"/>
        <dbReference type="ChEBI" id="CHEBI:58315"/>
        <dbReference type="ChEBI" id="CHEBI:149734"/>
    </reaction>
    <physiologicalReaction direction="left-to-right" evidence="13">
        <dbReference type="Rhea" id="RHEA:64185"/>
    </physiologicalReaction>
</comment>
<dbReference type="PIRSF" id="PIRSF036696">
    <property type="entry name" value="ACY-1"/>
    <property type="match status" value="1"/>
</dbReference>
<comment type="catalytic activity">
    <reaction evidence="22">
        <text>N-(9Z-octadecenoyl)-L-tryptophan + H2O = L-tryptophan + (9Z)-octadecenoate</text>
        <dbReference type="Rhea" id="RHEA:64176"/>
        <dbReference type="ChEBI" id="CHEBI:15377"/>
        <dbReference type="ChEBI" id="CHEBI:30823"/>
        <dbReference type="ChEBI" id="CHEBI:57912"/>
        <dbReference type="ChEBI" id="CHEBI:149733"/>
    </reaction>
    <physiologicalReaction direction="left-to-right" evidence="22">
        <dbReference type="Rhea" id="RHEA:64177"/>
    </physiologicalReaction>
</comment>
<comment type="pathway">
    <text evidence="28">Energy metabolism; electron transfer.</text>
</comment>
<dbReference type="GO" id="GO:0006629">
    <property type="term" value="P:lipid metabolic process"/>
    <property type="evidence" value="ECO:0007669"/>
    <property type="project" value="UniProtKB-ARBA"/>
</dbReference>
<dbReference type="InterPro" id="IPR002933">
    <property type="entry name" value="Peptidase_M20"/>
</dbReference>
<dbReference type="GO" id="GO:0006520">
    <property type="term" value="P:amino acid metabolic process"/>
    <property type="evidence" value="ECO:0007669"/>
    <property type="project" value="UniProtKB-ARBA"/>
</dbReference>
<dbReference type="GO" id="GO:0016829">
    <property type="term" value="F:lyase activity"/>
    <property type="evidence" value="ECO:0007669"/>
    <property type="project" value="UniProtKB-KW"/>
</dbReference>
<dbReference type="AlphaFoldDB" id="A0A3Q3A2U2"/>
<dbReference type="OMA" id="DWTHHPF"/>
<keyword evidence="6 30" id="KW-0862">Zinc</keyword>
<dbReference type="OrthoDB" id="3064516at2759"/>
<feature type="binding site" evidence="30">
    <location>
        <position position="235"/>
    </location>
    <ligand>
        <name>Zn(2+)</name>
        <dbReference type="ChEBI" id="CHEBI:29105"/>
        <label>1</label>
    </ligand>
</feature>
<comment type="catalytic activity">
    <reaction evidence="10">
        <text>(9Z)-octadecenoate + glycine = N-(9Z-octadecenoyl)glycine + H2O</text>
        <dbReference type="Rhea" id="RHEA:51316"/>
        <dbReference type="ChEBI" id="CHEBI:15377"/>
        <dbReference type="ChEBI" id="CHEBI:30823"/>
        <dbReference type="ChEBI" id="CHEBI:57305"/>
        <dbReference type="ChEBI" id="CHEBI:133992"/>
    </reaction>
    <physiologicalReaction direction="right-to-left" evidence="10">
        <dbReference type="Rhea" id="RHEA:51318"/>
    </physiologicalReaction>
</comment>
<comment type="function">
    <text evidence="9">Secreted enzyme that regulates the endogenous N-fatty acyl amino acid (NAAs) tissue and circulating levels by functioning as a bidirectional NAA synthase/hydrolase. It condenses free fatty acids and free amino acids to generate NAAs and bidirectionally catalyzes the reverse hydrolysis reaction. Some of these NAAs stimulate oxidative metabolism via mitochondrial uncoupling, increasing energy expenditure in a UPC1-independent manner. Thereby, this secreted protein may indirectly regulate whole body energy expenditure. PM20D1 circulates in tight association with both low- and high-density (LDL and HDL,respectively) lipoprotein particles.</text>
</comment>
<dbReference type="RefSeq" id="XP_017265098.1">
    <property type="nucleotide sequence ID" value="XM_017409609.3"/>
</dbReference>
<feature type="active site" description="Proton acceptor" evidence="29">
    <location>
        <position position="207"/>
    </location>
</feature>
<dbReference type="Ensembl" id="ENSKMAT00000010763.1">
    <property type="protein sequence ID" value="ENSKMAP00000010601.1"/>
    <property type="gene ID" value="ENSKMAG00000007960.1"/>
</dbReference>
<dbReference type="SUPFAM" id="SSF55031">
    <property type="entry name" value="Bacterial exopeptidase dimerisation domain"/>
    <property type="match status" value="1"/>
</dbReference>
<comment type="catalytic activity">
    <reaction evidence="24">
        <text>an N-acyl-aromatic L-alpha-amino acid + H2O = an aromatic L-alpha-amino acid + a carboxylate</text>
        <dbReference type="Rhea" id="RHEA:54184"/>
        <dbReference type="ChEBI" id="CHEBI:15377"/>
        <dbReference type="ChEBI" id="CHEBI:29067"/>
        <dbReference type="ChEBI" id="CHEBI:84824"/>
        <dbReference type="ChEBI" id="CHEBI:138093"/>
        <dbReference type="EC" id="3.5.1.114"/>
    </reaction>
    <physiologicalReaction direction="left-to-right" evidence="24">
        <dbReference type="Rhea" id="RHEA:54185"/>
    </physiologicalReaction>
    <physiologicalReaction direction="right-to-left" evidence="24">
        <dbReference type="Rhea" id="RHEA:54186"/>
    </physiologicalReaction>
</comment>
<keyword evidence="3" id="KW-0645">Protease</keyword>
<evidence type="ECO:0000256" key="29">
    <source>
        <dbReference type="PIRSR" id="PIRSR036696-1"/>
    </source>
</evidence>
<evidence type="ECO:0000256" key="21">
    <source>
        <dbReference type="ARBA" id="ARBA00048729"/>
    </source>
</evidence>
<evidence type="ECO:0000256" key="10">
    <source>
        <dbReference type="ARBA" id="ARBA00047450"/>
    </source>
</evidence>
<dbReference type="KEGG" id="kmr:108232059"/>
<dbReference type="Gene3D" id="3.30.70.360">
    <property type="match status" value="1"/>
</dbReference>
<evidence type="ECO:0000256" key="14">
    <source>
        <dbReference type="ARBA" id="ARBA00047874"/>
    </source>
</evidence>
<evidence type="ECO:0000256" key="24">
    <source>
        <dbReference type="ARBA" id="ARBA00048840"/>
    </source>
</evidence>
<dbReference type="Pfam" id="PF07687">
    <property type="entry name" value="M20_dimer"/>
    <property type="match status" value="1"/>
</dbReference>
<evidence type="ECO:0000256" key="23">
    <source>
        <dbReference type="ARBA" id="ARBA00048827"/>
    </source>
</evidence>
<evidence type="ECO:0000256" key="26">
    <source>
        <dbReference type="ARBA" id="ARBA00049100"/>
    </source>
</evidence>